<dbReference type="PROSITE" id="PS51832">
    <property type="entry name" value="HD_GYP"/>
    <property type="match status" value="1"/>
</dbReference>
<evidence type="ECO:0000256" key="1">
    <source>
        <dbReference type="PROSITE-ProRule" id="PRU00169"/>
    </source>
</evidence>
<dbReference type="SMART" id="SM00471">
    <property type="entry name" value="HDc"/>
    <property type="match status" value="1"/>
</dbReference>
<reference evidence="4 5" key="1">
    <citation type="submission" date="2023-02" db="EMBL/GenBank/DDBJ databases">
        <title>Bacterial whole genomic sequence of Curvibacter sp. HBC61.</title>
        <authorList>
            <person name="Le V."/>
            <person name="Ko S.-R."/>
            <person name="Ahn C.-Y."/>
            <person name="Oh H.-M."/>
        </authorList>
    </citation>
    <scope>NUCLEOTIDE SEQUENCE [LARGE SCALE GENOMIC DNA]</scope>
    <source>
        <strain evidence="4 5">HBC61</strain>
    </source>
</reference>
<keyword evidence="1" id="KW-0597">Phosphoprotein</keyword>
<organism evidence="4 5">
    <name type="scientific">Curvibacter cyanobacteriorum</name>
    <dbReference type="NCBI Taxonomy" id="3026422"/>
    <lineage>
        <taxon>Bacteria</taxon>
        <taxon>Pseudomonadati</taxon>
        <taxon>Pseudomonadota</taxon>
        <taxon>Betaproteobacteria</taxon>
        <taxon>Burkholderiales</taxon>
        <taxon>Comamonadaceae</taxon>
        <taxon>Curvibacter</taxon>
    </lineage>
</organism>
<feature type="modified residue" description="4-aspartylphosphate" evidence="1">
    <location>
        <position position="61"/>
    </location>
</feature>
<dbReference type="InterPro" id="IPR037522">
    <property type="entry name" value="HD_GYP_dom"/>
</dbReference>
<dbReference type="SMART" id="SM00448">
    <property type="entry name" value="REC"/>
    <property type="match status" value="1"/>
</dbReference>
<dbReference type="PROSITE" id="PS50110">
    <property type="entry name" value="RESPONSE_REGULATORY"/>
    <property type="match status" value="1"/>
</dbReference>
<dbReference type="InterPro" id="IPR011006">
    <property type="entry name" value="CheY-like_superfamily"/>
</dbReference>
<dbReference type="Pfam" id="PF13487">
    <property type="entry name" value="HD_5"/>
    <property type="match status" value="1"/>
</dbReference>
<dbReference type="CDD" id="cd19920">
    <property type="entry name" value="REC_PA4781-like"/>
    <property type="match status" value="1"/>
</dbReference>
<name>A0ABT5MZR5_9BURK</name>
<dbReference type="InterPro" id="IPR052020">
    <property type="entry name" value="Cyclic_di-GMP/3'3'-cGAMP_PDE"/>
</dbReference>
<dbReference type="SUPFAM" id="SSF52172">
    <property type="entry name" value="CheY-like"/>
    <property type="match status" value="1"/>
</dbReference>
<dbReference type="CDD" id="cd00077">
    <property type="entry name" value="HDc"/>
    <property type="match status" value="1"/>
</dbReference>
<dbReference type="RefSeq" id="WP_273952027.1">
    <property type="nucleotide sequence ID" value="NZ_JAQSIP010000005.1"/>
</dbReference>
<evidence type="ECO:0000259" key="3">
    <source>
        <dbReference type="PROSITE" id="PS51832"/>
    </source>
</evidence>
<evidence type="ECO:0000313" key="5">
    <source>
        <dbReference type="Proteomes" id="UP001528673"/>
    </source>
</evidence>
<proteinExistence type="predicted"/>
<keyword evidence="5" id="KW-1185">Reference proteome</keyword>
<protein>
    <submittedName>
        <fullName evidence="4">Two-component system response regulator</fullName>
    </submittedName>
</protein>
<dbReference type="InterPro" id="IPR001789">
    <property type="entry name" value="Sig_transdc_resp-reg_receiver"/>
</dbReference>
<dbReference type="Gene3D" id="3.40.50.2300">
    <property type="match status" value="1"/>
</dbReference>
<dbReference type="PANTHER" id="PTHR45228">
    <property type="entry name" value="CYCLIC DI-GMP PHOSPHODIESTERASE TM_0186-RELATED"/>
    <property type="match status" value="1"/>
</dbReference>
<dbReference type="InterPro" id="IPR003607">
    <property type="entry name" value="HD/PDEase_dom"/>
</dbReference>
<feature type="domain" description="HD-GYP" evidence="3">
    <location>
        <begin position="155"/>
        <end position="370"/>
    </location>
</feature>
<sequence>MSERDEVSGRPVVLVVDDMPDNLTVLGELLQADYRVRAANSGAAALRLAASEPQPDLILLDVMMPGMDGLEVLRQLQANPALKHIPVLFVTAMDDTADEAHGLALGALDYITKPLRPAIVKARVRTQLELKRARDLLARQNASLEAEVARRMAENQRIQHISIHALARLAETRDPETGNHLLRTQSYVRLLGEALAQHPRFSDELNPVTIEKIAKSAPLHDIGKVGIPDQVLLKPGKLNPDEWTLMKTHALLGATAIERAEQDLADEGGPPIDFLAYAKQIARHHHERWDGQGYPDGLAGDAIPVAARLMALADVFDALISRRVYKPPFSFEVARDLILADAGRQFDPDVCAAFAQLYPEFCAVAERYIDTEEAVAAKYSSLGGAA</sequence>
<feature type="domain" description="Response regulatory" evidence="2">
    <location>
        <begin position="12"/>
        <end position="128"/>
    </location>
</feature>
<dbReference type="Pfam" id="PF00072">
    <property type="entry name" value="Response_reg"/>
    <property type="match status" value="1"/>
</dbReference>
<gene>
    <name evidence="4" type="ORF">PSQ40_13365</name>
</gene>
<dbReference type="SUPFAM" id="SSF109604">
    <property type="entry name" value="HD-domain/PDEase-like"/>
    <property type="match status" value="1"/>
</dbReference>
<comment type="caution">
    <text evidence="4">The sequence shown here is derived from an EMBL/GenBank/DDBJ whole genome shotgun (WGS) entry which is preliminary data.</text>
</comment>
<evidence type="ECO:0000313" key="4">
    <source>
        <dbReference type="EMBL" id="MDD0839568.1"/>
    </source>
</evidence>
<dbReference type="EMBL" id="JAQSIP010000005">
    <property type="protein sequence ID" value="MDD0839568.1"/>
    <property type="molecule type" value="Genomic_DNA"/>
</dbReference>
<dbReference type="Proteomes" id="UP001528673">
    <property type="component" value="Unassembled WGS sequence"/>
</dbReference>
<dbReference type="Gene3D" id="1.10.3210.10">
    <property type="entry name" value="Hypothetical protein af1432"/>
    <property type="match status" value="1"/>
</dbReference>
<dbReference type="PANTHER" id="PTHR45228:SF5">
    <property type="entry name" value="CYCLIC DI-GMP PHOSPHODIESTERASE VC_1348-RELATED"/>
    <property type="match status" value="1"/>
</dbReference>
<accession>A0ABT5MZR5</accession>
<evidence type="ECO:0000259" key="2">
    <source>
        <dbReference type="PROSITE" id="PS50110"/>
    </source>
</evidence>